<feature type="region of interest" description="Disordered" evidence="2">
    <location>
        <begin position="950"/>
        <end position="975"/>
    </location>
</feature>
<reference evidence="3 4" key="1">
    <citation type="journal article" date="2012" name="BMC Genomics">
        <title>Comparative genomic analysis of human infective Trypanosoma cruzi lineages with the bat-restricted subspecies T. cruzi marinkellei.</title>
        <authorList>
            <person name="Franzen O."/>
            <person name="Talavera-Lopez C."/>
            <person name="Ochaya S."/>
            <person name="Butler C.E."/>
            <person name="Messenger L.A."/>
            <person name="Lewis M.D."/>
            <person name="Llewellyn M.S."/>
            <person name="Marinkelle C.J."/>
            <person name="Tyler K.M."/>
            <person name="Miles M.A."/>
            <person name="Andersson B."/>
        </authorList>
    </citation>
    <scope>NUCLEOTIDE SEQUENCE [LARGE SCALE GENOMIC DNA]</scope>
    <source>
        <strain evidence="3 4">B7</strain>
    </source>
</reference>
<feature type="compositionally biased region" description="Low complexity" evidence="2">
    <location>
        <begin position="994"/>
        <end position="1011"/>
    </location>
</feature>
<protein>
    <recommendedName>
        <fullName evidence="5">Vesicular transport-associated repeat protein</fullName>
    </recommendedName>
</protein>
<keyword evidence="4" id="KW-1185">Reference proteome</keyword>
<dbReference type="Proteomes" id="UP000007350">
    <property type="component" value="Unassembled WGS sequence"/>
</dbReference>
<feature type="compositionally biased region" description="Basic and acidic residues" evidence="2">
    <location>
        <begin position="425"/>
        <end position="444"/>
    </location>
</feature>
<feature type="compositionally biased region" description="Polar residues" evidence="2">
    <location>
        <begin position="797"/>
        <end position="809"/>
    </location>
</feature>
<proteinExistence type="predicted"/>
<accession>K2N0G1</accession>
<feature type="compositionally biased region" description="Low complexity" evidence="2">
    <location>
        <begin position="951"/>
        <end position="972"/>
    </location>
</feature>
<evidence type="ECO:0000256" key="2">
    <source>
        <dbReference type="SAM" id="MobiDB-lite"/>
    </source>
</evidence>
<evidence type="ECO:0000313" key="4">
    <source>
        <dbReference type="Proteomes" id="UP000007350"/>
    </source>
</evidence>
<dbReference type="AlphaFoldDB" id="K2N0G1"/>
<dbReference type="OrthoDB" id="267410at2759"/>
<feature type="coiled-coil region" evidence="1">
    <location>
        <begin position="272"/>
        <end position="299"/>
    </location>
</feature>
<organism evidence="3 4">
    <name type="scientific">Trypanosoma cruzi marinkellei</name>
    <dbReference type="NCBI Taxonomy" id="85056"/>
    <lineage>
        <taxon>Eukaryota</taxon>
        <taxon>Discoba</taxon>
        <taxon>Euglenozoa</taxon>
        <taxon>Kinetoplastea</taxon>
        <taxon>Metakinetoplastina</taxon>
        <taxon>Trypanosomatida</taxon>
        <taxon>Trypanosomatidae</taxon>
        <taxon>Trypanosoma</taxon>
        <taxon>Schizotrypanum</taxon>
    </lineage>
</organism>
<evidence type="ECO:0000313" key="3">
    <source>
        <dbReference type="EMBL" id="EKF28061.1"/>
    </source>
</evidence>
<feature type="region of interest" description="Disordered" evidence="2">
    <location>
        <begin position="797"/>
        <end position="825"/>
    </location>
</feature>
<feature type="region of interest" description="Disordered" evidence="2">
    <location>
        <begin position="493"/>
        <end position="513"/>
    </location>
</feature>
<keyword evidence="1" id="KW-0175">Coiled coil</keyword>
<dbReference type="EMBL" id="AHKC01016879">
    <property type="protein sequence ID" value="EKF28061.1"/>
    <property type="molecule type" value="Genomic_DNA"/>
</dbReference>
<comment type="caution">
    <text evidence="3">The sequence shown here is derived from an EMBL/GenBank/DDBJ whole genome shotgun (WGS) entry which is preliminary data.</text>
</comment>
<feature type="coiled-coil region" evidence="1">
    <location>
        <begin position="123"/>
        <end position="199"/>
    </location>
</feature>
<gene>
    <name evidence="3" type="ORF">MOQ_008203</name>
</gene>
<evidence type="ECO:0008006" key="5">
    <source>
        <dbReference type="Google" id="ProtNLM"/>
    </source>
</evidence>
<feature type="region of interest" description="Disordered" evidence="2">
    <location>
        <begin position="992"/>
        <end position="1053"/>
    </location>
</feature>
<evidence type="ECO:0000256" key="1">
    <source>
        <dbReference type="SAM" id="Coils"/>
    </source>
</evidence>
<feature type="region of interest" description="Disordered" evidence="2">
    <location>
        <begin position="561"/>
        <end position="581"/>
    </location>
</feature>
<feature type="region of interest" description="Disordered" evidence="2">
    <location>
        <begin position="424"/>
        <end position="444"/>
    </location>
</feature>
<name>K2N0G1_TRYCR</name>
<sequence length="1104" mass="124014">MADTITAPTFRDYTATFSAAMPPVLSSQSATSSALLNSTPTALTKVPLIGIDYFPQRFSETGGCGAAMGRTFIGISSPMLHTRQMEAGLVRREIVLRSEFDRLRHADEERMRWDRQRERETMLAEERQRMLELAKEIEMERAKRTEEQQQRILAQERKLEEWKHERAKEMEEQRRRRMEEEERLRVRQHEREMLLMREEAELRLKSQKSVDDHKKSIEASINSAAEVMMARLREEFRAIEGQWTSRLERLQLEHINETASLRQEIERERQLVAHGESQLSETRNQIAKLTSQLEELCRQKEGDAHGRATETFLGEIHQKTIERLQRAFEEDKQSTKQWFVEEQKRILNSHERTLHEIEENHRAQVRRLEETLDASNRQLREMETEVQQYKTKLAGAALKPSSASTDELRLREELRAMRKQLNEAVDAKQRSERRSREIEQECDDGRKAQQALQLEMEALTVRHDAELRSLREESQQLMDQLSSAREAHAEELQQVRKNQRKSESAVTRDATKEFETTLKRMNERNEETRRALELEKGQLMRQLREAEQRCEDKQRRLEIELEKSGAARRDSERIQQKHDEKDRALAELQETVEELKRKGGSVADLTSRNRKLQQELEQLRHDHETATRGKDSELQELRHDLAETRRRVVGLQDELTAAQRMREEVEVRMKSYVSDAELKEKQLCRSLEEATQSAQSWKDSYAQLQSQSASAAPKMQGLLNEKETELSRLQETIEALKRDKNSLEQRTQELQTISATREKEVLDQASVVKGLHAEIASLREQLSAAIRSAKEMSTQCLSRPLDYSQSPRTPTMGGATEARPAQPTSTVEASKSSNMSLTAPVPMCSPQVVHSASDFTSVFSSSNPSMASKPLTVRALSHALTTDASPPSHSGNLSVPVQISEEVPLPIGRQSIPTVRPSLPGVFSPGVGTFNSGTHVPVGFSPPVPAQANISTSASRSPSVTVPVPSTSSTAPGHFSAQSVVPVPVPVHVPTPAPAVRHPVSSSTLSQTSQQVNPTSGLLGASSGVSISQPLVPPPPPATAATSNTASLVPSGVSSTISVPVPLSIPNPAAGDPKPQLVPLTSAPVPVPIPLPVAPMATTPFSRK</sequence>
<feature type="compositionally biased region" description="Polar residues" evidence="2">
    <location>
        <begin position="1043"/>
        <end position="1053"/>
    </location>
</feature>